<dbReference type="EMBL" id="JAVRHY010000018">
    <property type="protein sequence ID" value="MDT0619674.1"/>
    <property type="molecule type" value="Genomic_DNA"/>
</dbReference>
<evidence type="ECO:0000256" key="5">
    <source>
        <dbReference type="ARBA" id="ARBA00023163"/>
    </source>
</evidence>
<evidence type="ECO:0000313" key="8">
    <source>
        <dbReference type="EMBL" id="MDT0619674.1"/>
    </source>
</evidence>
<evidence type="ECO:0000256" key="7">
    <source>
        <dbReference type="ARBA" id="ARBA00033135"/>
    </source>
</evidence>
<dbReference type="InterPro" id="IPR002712">
    <property type="entry name" value="CcdB"/>
</dbReference>
<protein>
    <recommendedName>
        <fullName evidence="2">Toxin CcdB</fullName>
    </recommendedName>
    <alternativeName>
        <fullName evidence="7">Cytotoxic protein CcdB</fullName>
    </alternativeName>
    <alternativeName>
        <fullName evidence="6">Protein LetD</fullName>
    </alternativeName>
</protein>
<reference evidence="8 9" key="1">
    <citation type="submission" date="2023-09" db="EMBL/GenBank/DDBJ databases">
        <authorList>
            <person name="Rey-Velasco X."/>
        </authorList>
    </citation>
    <scope>NUCLEOTIDE SEQUENCE [LARGE SCALE GENOMIC DNA]</scope>
    <source>
        <strain evidence="8 9">P385</strain>
    </source>
</reference>
<accession>A0ABU3BB26</accession>
<evidence type="ECO:0000256" key="3">
    <source>
        <dbReference type="ARBA" id="ARBA00022491"/>
    </source>
</evidence>
<evidence type="ECO:0000256" key="2">
    <source>
        <dbReference type="ARBA" id="ARBA00015075"/>
    </source>
</evidence>
<evidence type="ECO:0000256" key="1">
    <source>
        <dbReference type="ARBA" id="ARBA00005230"/>
    </source>
</evidence>
<dbReference type="Gene3D" id="2.30.30.110">
    <property type="match status" value="1"/>
</dbReference>
<proteinExistence type="inferred from homology"/>
<dbReference type="Pfam" id="PF01845">
    <property type="entry name" value="CcdB"/>
    <property type="match status" value="1"/>
</dbReference>
<keyword evidence="5" id="KW-0804">Transcription</keyword>
<dbReference type="InterPro" id="IPR011067">
    <property type="entry name" value="Plasmid_toxin/cell-grow_inhib"/>
</dbReference>
<sequence length="102" mass="11230">MAQYQAYRNPRPSAEQVPFLLDLQSDIVTIDSRLVAPLVDAEVFGPCLTRLHPAFIVADRRVILASPDLAGLPARELRDWVADLSAERDTILGAIDFLLTGT</sequence>
<dbReference type="Proteomes" id="UP001259982">
    <property type="component" value="Unassembled WGS sequence"/>
</dbReference>
<organism evidence="8 9">
    <name type="scientific">Spectribacter acetivorans</name>
    <dbReference type="NCBI Taxonomy" id="3075603"/>
    <lineage>
        <taxon>Bacteria</taxon>
        <taxon>Pseudomonadati</taxon>
        <taxon>Pseudomonadota</taxon>
        <taxon>Gammaproteobacteria</taxon>
        <taxon>Salinisphaerales</taxon>
        <taxon>Salinisphaeraceae</taxon>
        <taxon>Spectribacter</taxon>
    </lineage>
</organism>
<evidence type="ECO:0000313" key="9">
    <source>
        <dbReference type="Proteomes" id="UP001259982"/>
    </source>
</evidence>
<gene>
    <name evidence="8" type="ORF">RM531_14440</name>
</gene>
<evidence type="ECO:0000256" key="6">
    <source>
        <dbReference type="ARBA" id="ARBA00029628"/>
    </source>
</evidence>
<keyword evidence="3" id="KW-0678">Repressor</keyword>
<dbReference type="SUPFAM" id="SSF50118">
    <property type="entry name" value="Cell growth inhibitor/plasmid maintenance toxic component"/>
    <property type="match status" value="1"/>
</dbReference>
<keyword evidence="4" id="KW-0805">Transcription regulation</keyword>
<evidence type="ECO:0000256" key="4">
    <source>
        <dbReference type="ARBA" id="ARBA00023015"/>
    </source>
</evidence>
<keyword evidence="9" id="KW-1185">Reference proteome</keyword>
<comment type="similarity">
    <text evidence="1">Belongs to the CcdB toxin family.</text>
</comment>
<name>A0ABU3BB26_9GAMM</name>
<dbReference type="RefSeq" id="WP_311660251.1">
    <property type="nucleotide sequence ID" value="NZ_JAVRHY010000018.1"/>
</dbReference>
<comment type="caution">
    <text evidence="8">The sequence shown here is derived from an EMBL/GenBank/DDBJ whole genome shotgun (WGS) entry which is preliminary data.</text>
</comment>